<dbReference type="PANTHER" id="PTHR32089">
    <property type="entry name" value="METHYL-ACCEPTING CHEMOTAXIS PROTEIN MCPB"/>
    <property type="match status" value="1"/>
</dbReference>
<dbReference type="PROSITE" id="PS50111">
    <property type="entry name" value="CHEMOTAXIS_TRANSDUC_2"/>
    <property type="match status" value="1"/>
</dbReference>
<dbReference type="Pfam" id="PF00015">
    <property type="entry name" value="MCPsignal"/>
    <property type="match status" value="1"/>
</dbReference>
<organism evidence="6 7">
    <name type="scientific">Sphingomonas kyeonggiensis</name>
    <dbReference type="NCBI Taxonomy" id="1268553"/>
    <lineage>
        <taxon>Bacteria</taxon>
        <taxon>Pseudomonadati</taxon>
        <taxon>Pseudomonadota</taxon>
        <taxon>Alphaproteobacteria</taxon>
        <taxon>Sphingomonadales</taxon>
        <taxon>Sphingomonadaceae</taxon>
        <taxon>Sphingomonas</taxon>
    </lineage>
</organism>
<dbReference type="SMART" id="SM00283">
    <property type="entry name" value="MA"/>
    <property type="match status" value="1"/>
</dbReference>
<keyword evidence="4" id="KW-0472">Membrane</keyword>
<dbReference type="EMBL" id="JACIEH010000002">
    <property type="protein sequence ID" value="MBB4098427.1"/>
    <property type="molecule type" value="Genomic_DNA"/>
</dbReference>
<dbReference type="Proteomes" id="UP000557392">
    <property type="component" value="Unassembled WGS sequence"/>
</dbReference>
<keyword evidence="4" id="KW-1133">Transmembrane helix</keyword>
<feature type="domain" description="Methyl-accepting transducer" evidence="5">
    <location>
        <begin position="245"/>
        <end position="488"/>
    </location>
</feature>
<evidence type="ECO:0000259" key="5">
    <source>
        <dbReference type="PROSITE" id="PS50111"/>
    </source>
</evidence>
<gene>
    <name evidence="6" type="ORF">GGR46_001991</name>
</gene>
<evidence type="ECO:0000313" key="7">
    <source>
        <dbReference type="Proteomes" id="UP000557392"/>
    </source>
</evidence>
<dbReference type="PANTHER" id="PTHR32089:SF112">
    <property type="entry name" value="LYSOZYME-LIKE PROTEIN-RELATED"/>
    <property type="match status" value="1"/>
</dbReference>
<dbReference type="GO" id="GO:0016020">
    <property type="term" value="C:membrane"/>
    <property type="evidence" value="ECO:0007669"/>
    <property type="project" value="InterPro"/>
</dbReference>
<dbReference type="SUPFAM" id="SSF58104">
    <property type="entry name" value="Methyl-accepting chemotaxis protein (MCP) signaling domain"/>
    <property type="match status" value="1"/>
</dbReference>
<evidence type="ECO:0000313" key="6">
    <source>
        <dbReference type="EMBL" id="MBB4098427.1"/>
    </source>
</evidence>
<evidence type="ECO:0000256" key="4">
    <source>
        <dbReference type="SAM" id="Phobius"/>
    </source>
</evidence>
<keyword evidence="4" id="KW-0812">Transmembrane</keyword>
<keyword evidence="7" id="KW-1185">Reference proteome</keyword>
<feature type="transmembrane region" description="Helical" evidence="4">
    <location>
        <begin position="12"/>
        <end position="34"/>
    </location>
</feature>
<accession>A0A7W6JRT3</accession>
<evidence type="ECO:0000256" key="3">
    <source>
        <dbReference type="SAM" id="MobiDB-lite"/>
    </source>
</evidence>
<dbReference type="GO" id="GO:0007165">
    <property type="term" value="P:signal transduction"/>
    <property type="evidence" value="ECO:0007669"/>
    <property type="project" value="UniProtKB-KW"/>
</dbReference>
<dbReference type="InterPro" id="IPR004089">
    <property type="entry name" value="MCPsignal_dom"/>
</dbReference>
<evidence type="ECO:0000256" key="1">
    <source>
        <dbReference type="ARBA" id="ARBA00023224"/>
    </source>
</evidence>
<feature type="compositionally biased region" description="Basic and acidic residues" evidence="3">
    <location>
        <begin position="205"/>
        <end position="226"/>
    </location>
</feature>
<evidence type="ECO:0000256" key="2">
    <source>
        <dbReference type="PROSITE-ProRule" id="PRU00284"/>
    </source>
</evidence>
<feature type="region of interest" description="Disordered" evidence="3">
    <location>
        <begin position="203"/>
        <end position="226"/>
    </location>
</feature>
<reference evidence="6 7" key="1">
    <citation type="submission" date="2020-08" db="EMBL/GenBank/DDBJ databases">
        <title>Genomic Encyclopedia of Type Strains, Phase IV (KMG-IV): sequencing the most valuable type-strain genomes for metagenomic binning, comparative biology and taxonomic classification.</title>
        <authorList>
            <person name="Goeker M."/>
        </authorList>
    </citation>
    <scope>NUCLEOTIDE SEQUENCE [LARGE SCALE GENOMIC DNA]</scope>
    <source>
        <strain evidence="6 7">DSM 101806</strain>
    </source>
</reference>
<feature type="transmembrane region" description="Helical" evidence="4">
    <location>
        <begin position="143"/>
        <end position="163"/>
    </location>
</feature>
<dbReference type="Gene3D" id="1.10.287.950">
    <property type="entry name" value="Methyl-accepting chemotaxis protein"/>
    <property type="match status" value="1"/>
</dbReference>
<protein>
    <submittedName>
        <fullName evidence="6">Methyl-accepting chemotaxis protein</fullName>
    </submittedName>
</protein>
<name>A0A7W6JRT3_9SPHN</name>
<proteinExistence type="predicted"/>
<dbReference type="RefSeq" id="WP_183997216.1">
    <property type="nucleotide sequence ID" value="NZ_JACIEH010000002.1"/>
</dbReference>
<feature type="transmembrane region" description="Helical" evidence="4">
    <location>
        <begin position="40"/>
        <end position="58"/>
    </location>
</feature>
<keyword evidence="1 2" id="KW-0807">Transducer</keyword>
<comment type="caution">
    <text evidence="6">The sequence shown here is derived from an EMBL/GenBank/DDBJ whole genome shotgun (WGS) entry which is preliminary data.</text>
</comment>
<feature type="transmembrane region" description="Helical" evidence="4">
    <location>
        <begin position="116"/>
        <end position="137"/>
    </location>
</feature>
<feature type="transmembrane region" description="Helical" evidence="4">
    <location>
        <begin position="65"/>
        <end position="86"/>
    </location>
</feature>
<sequence>MTEIDRLRRRGIETLVIASWATVLVVFLLGLTLRGSQREWITLLLGAAANIAPTIVALRRRYDVSARLIVGTLAAIQPALAIYALSGHPWQMDTHMYFFVALSGLTLLYDWRPIALACGLIAAHHIVFQLALPAWVFEGGGDFGRVVFHAVAVLLEFAVLAYLTTQLVRLIEAQADARAQSERFAEDATARRDDAEAALTAVRAAESRERAERERRETSERGAAAERRREMLALATAFQESVAETVRDVTRAASDLDRSAHSLNTLAHRASGELAATARIATEASQTAGGLANGVQQLTASIMAIASSVDQQATLSGAARGVSRSGEDAVRALAERASTISGFAESIQDIAARTNLLALNATIEAARAGDVGRGFAVVAHEVKALANQTGHATEEIRTLAGTVHGGAEQAHDALGEIASTVAEVAAAAEAIRNEVDGQRYAAGMIEATALDTAAGATRMAERIGAVATVASDTEALSDSVSSAATGLSEAALALEVATDRFIAQLKAA</sequence>
<dbReference type="AlphaFoldDB" id="A0A7W6JRT3"/>